<reference evidence="1 2" key="1">
    <citation type="submission" date="2014-01" db="EMBL/GenBank/DDBJ databases">
        <authorList>
            <person name="Dobos K."/>
            <person name="Lenaerts A."/>
            <person name="Ordway D."/>
            <person name="DeGroote M.A."/>
            <person name="Parker T."/>
            <person name="Sizemore C."/>
            <person name="Tallon L.J."/>
            <person name="Sadzewicz L.K."/>
            <person name="Sengamalay N."/>
            <person name="Fraser C.M."/>
            <person name="Hine E."/>
            <person name="Shefchek K.A."/>
            <person name="Das S.P."/>
            <person name="Tettelin H."/>
        </authorList>
    </citation>
    <scope>NUCLEOTIDE SEQUENCE [LARGE SCALE GENOMIC DNA]</scope>
    <source>
        <strain evidence="1 2">Harvey</strain>
    </source>
</reference>
<dbReference type="EC" id="3.1.-.-" evidence="1"/>
<comment type="caution">
    <text evidence="1">The sequence shown here is derived from an EMBL/GenBank/DDBJ whole genome shotgun (WGS) entry which is preliminary data.</text>
</comment>
<keyword evidence="1" id="KW-0378">Hydrolase</keyword>
<protein>
    <submittedName>
        <fullName evidence="1">Esterase domain protein</fullName>
        <ecNumber evidence="1">3.1.-.-</ecNumber>
    </submittedName>
</protein>
<evidence type="ECO:0000313" key="1">
    <source>
        <dbReference type="EMBL" id="EUA94226.1"/>
    </source>
</evidence>
<sequence length="40" mass="4065">MERVGGPQGRGPVVSGLGPMVFSATKGMAATVIHRLADRG</sequence>
<dbReference type="GO" id="GO:0016787">
    <property type="term" value="F:hydrolase activity"/>
    <property type="evidence" value="ECO:0007669"/>
    <property type="project" value="UniProtKB-KW"/>
</dbReference>
<dbReference type="Proteomes" id="UP000020681">
    <property type="component" value="Unassembled WGS sequence"/>
</dbReference>
<dbReference type="EMBL" id="JAOL01000008">
    <property type="protein sequence ID" value="EUA94226.1"/>
    <property type="molecule type" value="Genomic_DNA"/>
</dbReference>
<gene>
    <name evidence="1" type="ORF">I551_8509</name>
</gene>
<proteinExistence type="predicted"/>
<name>A0ABN0RB96_MYCUL</name>
<evidence type="ECO:0000313" key="2">
    <source>
        <dbReference type="Proteomes" id="UP000020681"/>
    </source>
</evidence>
<keyword evidence="2" id="KW-1185">Reference proteome</keyword>
<organism evidence="1 2">
    <name type="scientific">Mycobacterium ulcerans str. Harvey</name>
    <dbReference type="NCBI Taxonomy" id="1299332"/>
    <lineage>
        <taxon>Bacteria</taxon>
        <taxon>Bacillati</taxon>
        <taxon>Actinomycetota</taxon>
        <taxon>Actinomycetes</taxon>
        <taxon>Mycobacteriales</taxon>
        <taxon>Mycobacteriaceae</taxon>
        <taxon>Mycobacterium</taxon>
        <taxon>Mycobacterium ulcerans group</taxon>
    </lineage>
</organism>
<accession>A0ABN0RB96</accession>